<evidence type="ECO:0000313" key="2">
    <source>
        <dbReference type="Proteomes" id="UP000789366"/>
    </source>
</evidence>
<organism evidence="1 2">
    <name type="scientific">Cetraspora pellucida</name>
    <dbReference type="NCBI Taxonomy" id="1433469"/>
    <lineage>
        <taxon>Eukaryota</taxon>
        <taxon>Fungi</taxon>
        <taxon>Fungi incertae sedis</taxon>
        <taxon>Mucoromycota</taxon>
        <taxon>Glomeromycotina</taxon>
        <taxon>Glomeromycetes</taxon>
        <taxon>Diversisporales</taxon>
        <taxon>Gigasporaceae</taxon>
        <taxon>Cetraspora</taxon>
    </lineage>
</organism>
<name>A0ACA9MEY6_9GLOM</name>
<sequence>MDAQKWLEREYPKNKACRGEFDQENKGKKRNEITKLDIRNLCLENKLEIKGFDALKKFDCRDNQLTKLEVYNCPQLTEIYCSDNQLKEVVLGNLPKLAKLNYGDNKLADLDLNNLKDPKNPFRLSFIGNQLVNSTKTEKTPSITSRSSTSSKKTASSILSHFLPSSPSATISSQQTVTEDTEASEKIQAELTAELEEAKKKIERLEKENQELREQLTILLTNNPVPYRNVLIIGRTGSGKSTLANVLLNKNENFEEVFKEDERSESVTRHVQVEEIEIKGIKYRIIDTVGIGDTGTVKGDDAKLEAIKTTYAIKDGLSQIFFVVAGRDSVDEREPNLYNLLKDNIFDENISKHITIVRTKFDYFTNEEKCKSDVEGLKKNR</sequence>
<keyword evidence="2" id="KW-1185">Reference proteome</keyword>
<dbReference type="EMBL" id="CAJVPW010007693">
    <property type="protein sequence ID" value="CAG8584188.1"/>
    <property type="molecule type" value="Genomic_DNA"/>
</dbReference>
<evidence type="ECO:0000313" key="1">
    <source>
        <dbReference type="EMBL" id="CAG8584188.1"/>
    </source>
</evidence>
<protein>
    <submittedName>
        <fullName evidence="1">14682_t:CDS:1</fullName>
    </submittedName>
</protein>
<accession>A0ACA9MEY6</accession>
<dbReference type="Proteomes" id="UP000789366">
    <property type="component" value="Unassembled WGS sequence"/>
</dbReference>
<reference evidence="1" key="1">
    <citation type="submission" date="2021-06" db="EMBL/GenBank/DDBJ databases">
        <authorList>
            <person name="Kallberg Y."/>
            <person name="Tangrot J."/>
            <person name="Rosling A."/>
        </authorList>
    </citation>
    <scope>NUCLEOTIDE SEQUENCE</scope>
    <source>
        <strain evidence="1">28 12/20/2015</strain>
    </source>
</reference>
<proteinExistence type="predicted"/>
<comment type="caution">
    <text evidence="1">The sequence shown here is derived from an EMBL/GenBank/DDBJ whole genome shotgun (WGS) entry which is preliminary data.</text>
</comment>
<gene>
    <name evidence="1" type="ORF">SPELUC_LOCUS6488</name>
</gene>